<comment type="caution">
    <text evidence="1">The sequence shown here is derived from an EMBL/GenBank/DDBJ whole genome shotgun (WGS) entry which is preliminary data.</text>
</comment>
<dbReference type="RefSeq" id="WP_129433732.1">
    <property type="nucleotide sequence ID" value="NZ_SBKO01000001.1"/>
</dbReference>
<protein>
    <submittedName>
        <fullName evidence="1">Gliding motility lipoprotein GldB</fullName>
    </submittedName>
</protein>
<dbReference type="PROSITE" id="PS51257">
    <property type="entry name" value="PROKAR_LIPOPROTEIN"/>
    <property type="match status" value="1"/>
</dbReference>
<accession>A0A4Q1K4J3</accession>
<dbReference type="Proteomes" id="UP000290283">
    <property type="component" value="Unassembled WGS sequence"/>
</dbReference>
<reference evidence="2" key="1">
    <citation type="submission" date="2019-01" db="EMBL/GenBank/DDBJ databases">
        <title>Cytophagaceae bacterium strain CAR-16.</title>
        <authorList>
            <person name="Chen W.-M."/>
        </authorList>
    </citation>
    <scope>NUCLEOTIDE SEQUENCE [LARGE SCALE GENOMIC DNA]</scope>
    <source>
        <strain evidence="2">LLJ-11</strain>
    </source>
</reference>
<dbReference type="EMBL" id="SBKO01000001">
    <property type="protein sequence ID" value="RXR20648.1"/>
    <property type="molecule type" value="Genomic_DNA"/>
</dbReference>
<gene>
    <name evidence="1" type="primary">gldB</name>
    <name evidence="1" type="ORF">EQG63_01570</name>
</gene>
<organism evidence="1 2">
    <name type="scientific">Flavobacterium amnicola</name>
    <dbReference type="NCBI Taxonomy" id="2506422"/>
    <lineage>
        <taxon>Bacteria</taxon>
        <taxon>Pseudomonadati</taxon>
        <taxon>Bacteroidota</taxon>
        <taxon>Flavobacteriia</taxon>
        <taxon>Flavobacteriales</taxon>
        <taxon>Flavobacteriaceae</taxon>
        <taxon>Flavobacterium</taxon>
    </lineage>
</organism>
<evidence type="ECO:0000313" key="2">
    <source>
        <dbReference type="Proteomes" id="UP000290283"/>
    </source>
</evidence>
<keyword evidence="1" id="KW-0449">Lipoprotein</keyword>
<evidence type="ECO:0000313" key="1">
    <source>
        <dbReference type="EMBL" id="RXR20648.1"/>
    </source>
</evidence>
<keyword evidence="2" id="KW-1185">Reference proteome</keyword>
<dbReference type="AlphaFoldDB" id="A0A4Q1K4J3"/>
<sequence length="320" mass="37932">MKRVLAVTALVLVLISCNKNNKVIEAAEEIPVTVEVDRYDKAFFESKPADLPKLKAQYPYFFPPTVSDTVLVEKMTNPLWRQLYQEVEKRYDNFDIEKEGIENVFKYIKYYYPKTKIPKVVTVIQDMDADYKTIYSEEKNMLIISLELYLGKTHKFYEYPEYMKNTFEPAQMMPDVVESFAFYKVKPPMDREFLSQMIYAGKKLYLKDALLPNTSDEDKICYSTEQLKWCEENDVDVWRYFVEEKALYNTDPKLIQRFIAPAPFSKFGKDNDNTTPPRIATWIGWQIVREFMENNNVPMQKMLIMDAKEIFQQSKYKPTK</sequence>
<dbReference type="Pfam" id="PF25594">
    <property type="entry name" value="GldB_lipo"/>
    <property type="match status" value="1"/>
</dbReference>
<proteinExistence type="predicted"/>
<name>A0A4Q1K4J3_9FLAO</name>
<dbReference type="NCBIfam" id="TIGR03514">
    <property type="entry name" value="GldB_lipo"/>
    <property type="match status" value="1"/>
</dbReference>
<dbReference type="OrthoDB" id="976022at2"/>
<dbReference type="InterPro" id="IPR019853">
    <property type="entry name" value="GldB-like"/>
</dbReference>